<dbReference type="GO" id="GO:0002143">
    <property type="term" value="P:tRNA wobble position uridine thiolation"/>
    <property type="evidence" value="ECO:0007669"/>
    <property type="project" value="TreeGrafter"/>
</dbReference>
<organism evidence="3 4">
    <name type="scientific">Methanothrix soehngenii (strain ATCC 5969 / DSM 3671 / JCM 10134 / NBRC 103675 / OCM 69 / GP-6)</name>
    <name type="common">Methanosaeta concilii</name>
    <dbReference type="NCBI Taxonomy" id="990316"/>
    <lineage>
        <taxon>Archaea</taxon>
        <taxon>Methanobacteriati</taxon>
        <taxon>Methanobacteriota</taxon>
        <taxon>Stenosarchaea group</taxon>
        <taxon>Methanomicrobia</taxon>
        <taxon>Methanotrichales</taxon>
        <taxon>Methanotrichaceae</taxon>
        <taxon>Methanothrix</taxon>
    </lineage>
</organism>
<protein>
    <recommendedName>
        <fullName evidence="2">2-thiouridine synthetase TtuA-like N-terminal LIM domain-containing protein</fullName>
    </recommendedName>
</protein>
<dbReference type="InParanoid" id="F4BXY7"/>
<name>F4BXY7_METSG</name>
<evidence type="ECO:0000313" key="4">
    <source>
        <dbReference type="Proteomes" id="UP000007807"/>
    </source>
</evidence>
<dbReference type="HOGENOM" id="CLU_026481_1_1_2"/>
<dbReference type="InterPro" id="IPR035107">
    <property type="entry name" value="tRNA_thiolation_TtcA_Ctu1"/>
</dbReference>
<dbReference type="SUPFAM" id="SSF52402">
    <property type="entry name" value="Adenine nucleotide alpha hydrolases-like"/>
    <property type="match status" value="1"/>
</dbReference>
<dbReference type="InterPro" id="IPR054306">
    <property type="entry name" value="TtuA-like_LIM_N"/>
</dbReference>
<evidence type="ECO:0000256" key="1">
    <source>
        <dbReference type="ARBA" id="ARBA00022679"/>
    </source>
</evidence>
<dbReference type="PANTHER" id="PTHR11807:SF12">
    <property type="entry name" value="CYTOPLASMIC TRNA 2-THIOLATION PROTEIN 1"/>
    <property type="match status" value="1"/>
</dbReference>
<dbReference type="GO" id="GO:0002144">
    <property type="term" value="C:cytosolic tRNA wobble base thiouridylase complex"/>
    <property type="evidence" value="ECO:0007669"/>
    <property type="project" value="TreeGrafter"/>
</dbReference>
<gene>
    <name evidence="3" type="ordered locus">MCON_0768</name>
</gene>
<proteinExistence type="predicted"/>
<dbReference type="KEGG" id="mcj:MCON_0768"/>
<dbReference type="PIRSF" id="PIRSF004976">
    <property type="entry name" value="ATPase_YdaO"/>
    <property type="match status" value="1"/>
</dbReference>
<dbReference type="AlphaFoldDB" id="F4BXY7"/>
<sequence length="264" mass="29707">MPAVIYQKYSGMHLCQSHFDDDVHRKVRETIRQTGLFAHGLRLALAMDGGKGSAVMANIIKELFARRRDIDLALLILDDHGPGAKSAWIASQQLGLRVSIKALPVSLLNERVASDPAPDPISFAQKMRMMTGLAREMGANAIATGHDLDDMATEVFISYLEGNICGLQYGRQETRQEGYEQGMIPTIQPLRRIPGKEVRLYALQHGLCFAEMRLEDELHKEARQELCRFDSRHPGTKYSLLRSLEKLDKERSDRSGSQRSKAFK</sequence>
<dbReference type="EMBL" id="CP002565">
    <property type="protein sequence ID" value="AEB67571.1"/>
    <property type="molecule type" value="Genomic_DNA"/>
</dbReference>
<dbReference type="GO" id="GO:0000049">
    <property type="term" value="F:tRNA binding"/>
    <property type="evidence" value="ECO:0007669"/>
    <property type="project" value="TreeGrafter"/>
</dbReference>
<dbReference type="PANTHER" id="PTHR11807">
    <property type="entry name" value="ATPASES OF THE PP SUPERFAMILY-RELATED"/>
    <property type="match status" value="1"/>
</dbReference>
<dbReference type="Gene3D" id="3.40.50.620">
    <property type="entry name" value="HUPs"/>
    <property type="match status" value="1"/>
</dbReference>
<dbReference type="InterPro" id="IPR014729">
    <property type="entry name" value="Rossmann-like_a/b/a_fold"/>
</dbReference>
<accession>F4BXY7</accession>
<dbReference type="Proteomes" id="UP000007807">
    <property type="component" value="Chromosome"/>
</dbReference>
<reference evidence="3 4" key="1">
    <citation type="journal article" date="2011" name="J. Bacteriol.">
        <title>Complete genome sequence of Methanosaeta concilii, a specialist in aceticlastic methanogenesis.</title>
        <authorList>
            <person name="Barber R.D."/>
            <person name="Zhang L."/>
            <person name="Harnack M."/>
            <person name="Olson M.V."/>
            <person name="Kaul R."/>
            <person name="Ingram-Smith C."/>
            <person name="Smith K.S."/>
        </authorList>
    </citation>
    <scope>NUCLEOTIDE SEQUENCE [LARGE SCALE GENOMIC DNA]</scope>
    <source>
        <strain evidence="4">ATCC 5969 / DSM 3671 / JCM 10134 / NBRC 103675 / OCM 69 / GP-6</strain>
    </source>
</reference>
<evidence type="ECO:0000259" key="2">
    <source>
        <dbReference type="Pfam" id="PF22082"/>
    </source>
</evidence>
<feature type="domain" description="2-thiouridine synthetase TtuA-like N-terminal LIM" evidence="2">
    <location>
        <begin position="2"/>
        <end position="19"/>
    </location>
</feature>
<keyword evidence="1" id="KW-0808">Transferase</keyword>
<dbReference type="STRING" id="990316.MCON_0768"/>
<evidence type="ECO:0000313" key="3">
    <source>
        <dbReference type="EMBL" id="AEB67571.1"/>
    </source>
</evidence>
<keyword evidence="4" id="KW-1185">Reference proteome</keyword>
<dbReference type="Pfam" id="PF22082">
    <property type="entry name" value="TtuA_LIM_N"/>
    <property type="match status" value="1"/>
</dbReference>
<dbReference type="GO" id="GO:0016740">
    <property type="term" value="F:transferase activity"/>
    <property type="evidence" value="ECO:0007669"/>
    <property type="project" value="UniProtKB-KW"/>
</dbReference>